<dbReference type="InterPro" id="IPR020846">
    <property type="entry name" value="MFS_dom"/>
</dbReference>
<evidence type="ECO:0000256" key="1">
    <source>
        <dbReference type="ARBA" id="ARBA00004141"/>
    </source>
</evidence>
<evidence type="ECO:0000256" key="6">
    <source>
        <dbReference type="SAM" id="MobiDB-lite"/>
    </source>
</evidence>
<dbReference type="FunFam" id="1.20.1250.20:FF:000082">
    <property type="entry name" value="MFS multidrug transporter, putative"/>
    <property type="match status" value="1"/>
</dbReference>
<dbReference type="PANTHER" id="PTHR23502:SF7">
    <property type="entry name" value="DRUG_PROTON ANTIPORTER YHK8-RELATED"/>
    <property type="match status" value="1"/>
</dbReference>
<dbReference type="SUPFAM" id="SSF103473">
    <property type="entry name" value="MFS general substrate transporter"/>
    <property type="match status" value="1"/>
</dbReference>
<feature type="transmembrane region" description="Helical" evidence="7">
    <location>
        <begin position="142"/>
        <end position="159"/>
    </location>
</feature>
<dbReference type="GO" id="GO:0005886">
    <property type="term" value="C:plasma membrane"/>
    <property type="evidence" value="ECO:0007669"/>
    <property type="project" value="TreeGrafter"/>
</dbReference>
<evidence type="ECO:0000259" key="8">
    <source>
        <dbReference type="PROSITE" id="PS50850"/>
    </source>
</evidence>
<feature type="domain" description="Major facilitator superfamily (MFS) profile" evidence="8">
    <location>
        <begin position="76"/>
        <end position="506"/>
    </location>
</feature>
<accession>A0A3N4HQF2</accession>
<gene>
    <name evidence="9" type="ORF">BJ508DRAFT_417774</name>
</gene>
<comment type="similarity">
    <text evidence="2">Belongs to the major facilitator superfamily.</text>
</comment>
<dbReference type="InterPro" id="IPR036259">
    <property type="entry name" value="MFS_trans_sf"/>
</dbReference>
<dbReference type="STRING" id="1160509.A0A3N4HQF2"/>
<dbReference type="PROSITE" id="PS50850">
    <property type="entry name" value="MFS"/>
    <property type="match status" value="1"/>
</dbReference>
<keyword evidence="4 7" id="KW-1133">Transmembrane helix</keyword>
<evidence type="ECO:0000256" key="4">
    <source>
        <dbReference type="ARBA" id="ARBA00022989"/>
    </source>
</evidence>
<keyword evidence="10" id="KW-1185">Reference proteome</keyword>
<feature type="region of interest" description="Disordered" evidence="6">
    <location>
        <begin position="21"/>
        <end position="48"/>
    </location>
</feature>
<feature type="transmembrane region" description="Helical" evidence="7">
    <location>
        <begin position="109"/>
        <end position="130"/>
    </location>
</feature>
<dbReference type="PANTHER" id="PTHR23502">
    <property type="entry name" value="MAJOR FACILITATOR SUPERFAMILY"/>
    <property type="match status" value="1"/>
</dbReference>
<evidence type="ECO:0000313" key="10">
    <source>
        <dbReference type="Proteomes" id="UP000275078"/>
    </source>
</evidence>
<protein>
    <submittedName>
        <fullName evidence="9">MFS general substrate transporter</fullName>
    </submittedName>
</protein>
<feature type="transmembrane region" description="Helical" evidence="7">
    <location>
        <begin position="339"/>
        <end position="363"/>
    </location>
</feature>
<comment type="subcellular location">
    <subcellularLocation>
        <location evidence="1">Membrane</location>
        <topology evidence="1">Multi-pass membrane protein</topology>
    </subcellularLocation>
</comment>
<dbReference type="GO" id="GO:0042908">
    <property type="term" value="P:xenobiotic transport"/>
    <property type="evidence" value="ECO:0007669"/>
    <property type="project" value="UniProtKB-ARBA"/>
</dbReference>
<evidence type="ECO:0000313" key="9">
    <source>
        <dbReference type="EMBL" id="RPA76052.1"/>
    </source>
</evidence>
<proteinExistence type="inferred from homology"/>
<dbReference type="Proteomes" id="UP000275078">
    <property type="component" value="Unassembled WGS sequence"/>
</dbReference>
<feature type="transmembrane region" description="Helical" evidence="7">
    <location>
        <begin position="201"/>
        <end position="222"/>
    </location>
</feature>
<evidence type="ECO:0000256" key="2">
    <source>
        <dbReference type="ARBA" id="ARBA00008335"/>
    </source>
</evidence>
<keyword evidence="5 7" id="KW-0472">Membrane</keyword>
<evidence type="ECO:0000256" key="5">
    <source>
        <dbReference type="ARBA" id="ARBA00023136"/>
    </source>
</evidence>
<name>A0A3N4HQF2_ASCIM</name>
<dbReference type="CDD" id="cd17323">
    <property type="entry name" value="MFS_Tpo1_MDR_like"/>
    <property type="match status" value="1"/>
</dbReference>
<dbReference type="Gene3D" id="1.20.1250.20">
    <property type="entry name" value="MFS general substrate transporter like domains"/>
    <property type="match status" value="1"/>
</dbReference>
<dbReference type="GO" id="GO:0022857">
    <property type="term" value="F:transmembrane transporter activity"/>
    <property type="evidence" value="ECO:0007669"/>
    <property type="project" value="InterPro"/>
</dbReference>
<keyword evidence="3 7" id="KW-0812">Transmembrane</keyword>
<feature type="compositionally biased region" description="Low complexity" evidence="6">
    <location>
        <begin position="31"/>
        <end position="41"/>
    </location>
</feature>
<evidence type="ECO:0000256" key="3">
    <source>
        <dbReference type="ARBA" id="ARBA00022692"/>
    </source>
</evidence>
<feature type="transmembrane region" description="Helical" evidence="7">
    <location>
        <begin position="384"/>
        <end position="406"/>
    </location>
</feature>
<feature type="transmembrane region" description="Helical" evidence="7">
    <location>
        <begin position="480"/>
        <end position="502"/>
    </location>
</feature>
<feature type="transmembrane region" description="Helical" evidence="7">
    <location>
        <begin position="305"/>
        <end position="327"/>
    </location>
</feature>
<evidence type="ECO:0000256" key="7">
    <source>
        <dbReference type="SAM" id="Phobius"/>
    </source>
</evidence>
<dbReference type="PROSITE" id="PS00216">
    <property type="entry name" value="SUGAR_TRANSPORT_1"/>
    <property type="match status" value="1"/>
</dbReference>
<feature type="transmembrane region" description="Helical" evidence="7">
    <location>
        <begin position="74"/>
        <end position="97"/>
    </location>
</feature>
<reference evidence="9 10" key="1">
    <citation type="journal article" date="2018" name="Nat. Ecol. Evol.">
        <title>Pezizomycetes genomes reveal the molecular basis of ectomycorrhizal truffle lifestyle.</title>
        <authorList>
            <person name="Murat C."/>
            <person name="Payen T."/>
            <person name="Noel B."/>
            <person name="Kuo A."/>
            <person name="Morin E."/>
            <person name="Chen J."/>
            <person name="Kohler A."/>
            <person name="Krizsan K."/>
            <person name="Balestrini R."/>
            <person name="Da Silva C."/>
            <person name="Montanini B."/>
            <person name="Hainaut M."/>
            <person name="Levati E."/>
            <person name="Barry K.W."/>
            <person name="Belfiori B."/>
            <person name="Cichocki N."/>
            <person name="Clum A."/>
            <person name="Dockter R.B."/>
            <person name="Fauchery L."/>
            <person name="Guy J."/>
            <person name="Iotti M."/>
            <person name="Le Tacon F."/>
            <person name="Lindquist E.A."/>
            <person name="Lipzen A."/>
            <person name="Malagnac F."/>
            <person name="Mello A."/>
            <person name="Molinier V."/>
            <person name="Miyauchi S."/>
            <person name="Poulain J."/>
            <person name="Riccioni C."/>
            <person name="Rubini A."/>
            <person name="Sitrit Y."/>
            <person name="Splivallo R."/>
            <person name="Traeger S."/>
            <person name="Wang M."/>
            <person name="Zifcakova L."/>
            <person name="Wipf D."/>
            <person name="Zambonelli A."/>
            <person name="Paolocci F."/>
            <person name="Nowrousian M."/>
            <person name="Ottonello S."/>
            <person name="Baldrian P."/>
            <person name="Spatafora J.W."/>
            <person name="Henrissat B."/>
            <person name="Nagy L.G."/>
            <person name="Aury J.M."/>
            <person name="Wincker P."/>
            <person name="Grigoriev I.V."/>
            <person name="Bonfante P."/>
            <person name="Martin F.M."/>
        </authorList>
    </citation>
    <scope>NUCLEOTIDE SEQUENCE [LARGE SCALE GENOMIC DNA]</scope>
    <source>
        <strain evidence="9 10">RN42</strain>
    </source>
</reference>
<organism evidence="9 10">
    <name type="scientific">Ascobolus immersus RN42</name>
    <dbReference type="NCBI Taxonomy" id="1160509"/>
    <lineage>
        <taxon>Eukaryota</taxon>
        <taxon>Fungi</taxon>
        <taxon>Dikarya</taxon>
        <taxon>Ascomycota</taxon>
        <taxon>Pezizomycotina</taxon>
        <taxon>Pezizomycetes</taxon>
        <taxon>Pezizales</taxon>
        <taxon>Ascobolaceae</taxon>
        <taxon>Ascobolus</taxon>
    </lineage>
</organism>
<feature type="transmembrane region" description="Helical" evidence="7">
    <location>
        <begin position="228"/>
        <end position="250"/>
    </location>
</feature>
<dbReference type="GO" id="GO:0140115">
    <property type="term" value="P:export across plasma membrane"/>
    <property type="evidence" value="ECO:0007669"/>
    <property type="project" value="UniProtKB-ARBA"/>
</dbReference>
<dbReference type="EMBL" id="ML119752">
    <property type="protein sequence ID" value="RPA76052.1"/>
    <property type="molecule type" value="Genomic_DNA"/>
</dbReference>
<dbReference type="InterPro" id="IPR005829">
    <property type="entry name" value="Sugar_transporter_CS"/>
</dbReference>
<dbReference type="AlphaFoldDB" id="A0A3N4HQF2"/>
<dbReference type="Pfam" id="PF07690">
    <property type="entry name" value="MFS_1"/>
    <property type="match status" value="1"/>
</dbReference>
<feature type="transmembrane region" description="Helical" evidence="7">
    <location>
        <begin position="171"/>
        <end position="189"/>
    </location>
</feature>
<dbReference type="InterPro" id="IPR011701">
    <property type="entry name" value="MFS"/>
</dbReference>
<feature type="transmembrane region" description="Helical" evidence="7">
    <location>
        <begin position="412"/>
        <end position="438"/>
    </location>
</feature>
<sequence length="527" mass="58137">MSRPENLETARQLNVDERVAVSDGELEQVDNDGGISSSSASSDDDMSDGKDKLLVTWEDGDPDCPYNMSKARKWIVTLVICVGSLCATATSSVYTSTYAGIEREFGCSHIVAILGLSLYVMGLGIGPMLLAPLSEFYGRRPIYLVSFACFVCFTLPTALARNIETMLVGRFIGGLCGSAFLSVAGGTVGDMFLKHELGAPMMVYTASPFLGPALGPLMAGFINQNTSWRWTFWLTTIWSGAVLILLYFFCSETYHPVLLQKKAAKLREETGLDYYAPMDRLTRSIPRTVAYSCLRPFQLLIFEPMVACLCTMTGFLLAVLYLFFQAFPKVFGGVYGFDLQMTGCTFIGLSVGMIIGVLTDPIWKRVYRRLVEKREAKGLPLKPEYRLPPAMLGGILVPIGILWFAFTSRESIHWIVPIMGTTVFAIGVLLMFSGVFTFLVDAYPLFAASAMAANSISRSCLAAGFPLFSDAMYNKLGVVWGSALLGFLALAMAPFPIIFFYYGERIRKNSRYAKPTTVEKREEKEKV</sequence>
<dbReference type="OrthoDB" id="3561359at2759"/>